<dbReference type="AlphaFoldDB" id="A0A0E9X8F1"/>
<protein>
    <submittedName>
        <fullName evidence="1">Uncharacterized protein</fullName>
    </submittedName>
</protein>
<evidence type="ECO:0000313" key="1">
    <source>
        <dbReference type="EMBL" id="JAH98135.1"/>
    </source>
</evidence>
<reference evidence="1" key="2">
    <citation type="journal article" date="2015" name="Fish Shellfish Immunol.">
        <title>Early steps in the European eel (Anguilla anguilla)-Vibrio vulnificus interaction in the gills: Role of the RtxA13 toxin.</title>
        <authorList>
            <person name="Callol A."/>
            <person name="Pajuelo D."/>
            <person name="Ebbesson L."/>
            <person name="Teles M."/>
            <person name="MacKenzie S."/>
            <person name="Amaro C."/>
        </authorList>
    </citation>
    <scope>NUCLEOTIDE SEQUENCE</scope>
</reference>
<reference evidence="1" key="1">
    <citation type="submission" date="2014-11" db="EMBL/GenBank/DDBJ databases">
        <authorList>
            <person name="Amaro Gonzalez C."/>
        </authorList>
    </citation>
    <scope>NUCLEOTIDE SEQUENCE</scope>
</reference>
<proteinExistence type="predicted"/>
<name>A0A0E9X8F1_ANGAN</name>
<organism evidence="1">
    <name type="scientific">Anguilla anguilla</name>
    <name type="common">European freshwater eel</name>
    <name type="synonym">Muraena anguilla</name>
    <dbReference type="NCBI Taxonomy" id="7936"/>
    <lineage>
        <taxon>Eukaryota</taxon>
        <taxon>Metazoa</taxon>
        <taxon>Chordata</taxon>
        <taxon>Craniata</taxon>
        <taxon>Vertebrata</taxon>
        <taxon>Euteleostomi</taxon>
        <taxon>Actinopterygii</taxon>
        <taxon>Neopterygii</taxon>
        <taxon>Teleostei</taxon>
        <taxon>Anguilliformes</taxon>
        <taxon>Anguillidae</taxon>
        <taxon>Anguilla</taxon>
    </lineage>
</organism>
<sequence>MWCTDRPNIISLKLFSLFFFFKDQTSVTKKPHANKLTKKVFCTRSHCDSSHVLENVAIPCAPVLSCLVPAGVHNLTCLKIYPNKVFFLNVYFYTS</sequence>
<accession>A0A0E9X8F1</accession>
<dbReference type="EMBL" id="GBXM01010442">
    <property type="protein sequence ID" value="JAH98135.1"/>
    <property type="molecule type" value="Transcribed_RNA"/>
</dbReference>